<evidence type="ECO:0000313" key="2">
    <source>
        <dbReference type="EMBL" id="KAH3838267.1"/>
    </source>
</evidence>
<protein>
    <recommendedName>
        <fullName evidence="4">Outer dense fiber protein 3-like protein 2</fullName>
    </recommendedName>
</protein>
<evidence type="ECO:0000256" key="1">
    <source>
        <dbReference type="SAM" id="MobiDB-lite"/>
    </source>
</evidence>
<dbReference type="InterPro" id="IPR051291">
    <property type="entry name" value="CIMAP"/>
</dbReference>
<evidence type="ECO:0000313" key="3">
    <source>
        <dbReference type="Proteomes" id="UP000828390"/>
    </source>
</evidence>
<feature type="region of interest" description="Disordered" evidence="1">
    <location>
        <begin position="43"/>
        <end position="62"/>
    </location>
</feature>
<evidence type="ECO:0008006" key="4">
    <source>
        <dbReference type="Google" id="ProtNLM"/>
    </source>
</evidence>
<dbReference type="GO" id="GO:0005856">
    <property type="term" value="C:cytoskeleton"/>
    <property type="evidence" value="ECO:0007669"/>
    <property type="project" value="TreeGrafter"/>
</dbReference>
<feature type="region of interest" description="Disordered" evidence="1">
    <location>
        <begin position="1"/>
        <end position="23"/>
    </location>
</feature>
<dbReference type="Proteomes" id="UP000828390">
    <property type="component" value="Unassembled WGS sequence"/>
</dbReference>
<dbReference type="PANTHER" id="PTHR21580:SF57">
    <property type="entry name" value="OUTER DENSE FIBER OF SPERM TAILS 3-LIKE 2-RELATED"/>
    <property type="match status" value="1"/>
</dbReference>
<dbReference type="AlphaFoldDB" id="A0A9D4KEA7"/>
<gene>
    <name evidence="2" type="ORF">DPMN_111675</name>
</gene>
<sequence length="248" mass="27501">MAQEAQEAGPRIAAKERGPGPGRYFLPSTVGFSKHDATKKMEPAYSFGRRVPQKAMKDSPGPAYAVDPRMTRYGKDGTPRYSLFTRQQYQHSFQTPSPGTYNPQQVHPQGERTAPRYSMGFRTRFRKCDQNPSPSNYILPAVLGPSQPNKTSAASYSLIGRSSVGCYLEDLSKTPGPGHTQKVHPDVYMHKAPHYSLGSKSYMPEDNVQKPGPGAHHPENVRINRPAAPSYSLGIRHTEFTCPLILQD</sequence>
<comment type="caution">
    <text evidence="2">The sequence shown here is derived from an EMBL/GenBank/DDBJ whole genome shotgun (WGS) entry which is preliminary data.</text>
</comment>
<proteinExistence type="predicted"/>
<reference evidence="2" key="2">
    <citation type="submission" date="2020-11" db="EMBL/GenBank/DDBJ databases">
        <authorList>
            <person name="McCartney M.A."/>
            <person name="Auch B."/>
            <person name="Kono T."/>
            <person name="Mallez S."/>
            <person name="Becker A."/>
            <person name="Gohl D.M."/>
            <person name="Silverstein K.A.T."/>
            <person name="Koren S."/>
            <person name="Bechman K.B."/>
            <person name="Herman A."/>
            <person name="Abrahante J.E."/>
            <person name="Garbe J."/>
        </authorList>
    </citation>
    <scope>NUCLEOTIDE SEQUENCE</scope>
    <source>
        <strain evidence="2">Duluth1</strain>
        <tissue evidence="2">Whole animal</tissue>
    </source>
</reference>
<dbReference type="InterPro" id="IPR010736">
    <property type="entry name" value="SHIPPO-rpt"/>
</dbReference>
<dbReference type="PANTHER" id="PTHR21580">
    <property type="entry name" value="SHIPPO-1-RELATED"/>
    <property type="match status" value="1"/>
</dbReference>
<reference evidence="2" key="1">
    <citation type="journal article" date="2019" name="bioRxiv">
        <title>The Genome of the Zebra Mussel, Dreissena polymorpha: A Resource for Invasive Species Research.</title>
        <authorList>
            <person name="McCartney M.A."/>
            <person name="Auch B."/>
            <person name="Kono T."/>
            <person name="Mallez S."/>
            <person name="Zhang Y."/>
            <person name="Obille A."/>
            <person name="Becker A."/>
            <person name="Abrahante J.E."/>
            <person name="Garbe J."/>
            <person name="Badalamenti J.P."/>
            <person name="Herman A."/>
            <person name="Mangelson H."/>
            <person name="Liachko I."/>
            <person name="Sullivan S."/>
            <person name="Sone E.D."/>
            <person name="Koren S."/>
            <person name="Silverstein K.A.T."/>
            <person name="Beckman K.B."/>
            <person name="Gohl D.M."/>
        </authorList>
    </citation>
    <scope>NUCLEOTIDE SEQUENCE</scope>
    <source>
        <strain evidence="2">Duluth1</strain>
        <tissue evidence="2">Whole animal</tissue>
    </source>
</reference>
<dbReference type="Pfam" id="PF07004">
    <property type="entry name" value="SHIPPO-rpt"/>
    <property type="match status" value="4"/>
</dbReference>
<dbReference type="OrthoDB" id="429991at2759"/>
<keyword evidence="3" id="KW-1185">Reference proteome</keyword>
<dbReference type="EMBL" id="JAIWYP010000004">
    <property type="protein sequence ID" value="KAH3838267.1"/>
    <property type="molecule type" value="Genomic_DNA"/>
</dbReference>
<name>A0A9D4KEA7_DREPO</name>
<accession>A0A9D4KEA7</accession>
<organism evidence="2 3">
    <name type="scientific">Dreissena polymorpha</name>
    <name type="common">Zebra mussel</name>
    <name type="synonym">Mytilus polymorpha</name>
    <dbReference type="NCBI Taxonomy" id="45954"/>
    <lineage>
        <taxon>Eukaryota</taxon>
        <taxon>Metazoa</taxon>
        <taxon>Spiralia</taxon>
        <taxon>Lophotrochozoa</taxon>
        <taxon>Mollusca</taxon>
        <taxon>Bivalvia</taxon>
        <taxon>Autobranchia</taxon>
        <taxon>Heteroconchia</taxon>
        <taxon>Euheterodonta</taxon>
        <taxon>Imparidentia</taxon>
        <taxon>Neoheterodontei</taxon>
        <taxon>Myida</taxon>
        <taxon>Dreissenoidea</taxon>
        <taxon>Dreissenidae</taxon>
        <taxon>Dreissena</taxon>
    </lineage>
</organism>